<evidence type="ECO:0000256" key="3">
    <source>
        <dbReference type="ARBA" id="ARBA00022833"/>
    </source>
</evidence>
<comment type="caution">
    <text evidence="5">The sequence shown here is derived from an EMBL/GenBank/DDBJ whole genome shotgun (WGS) entry which is preliminary data.</text>
</comment>
<accession>A0A820K596</accession>
<evidence type="ECO:0000256" key="1">
    <source>
        <dbReference type="ARBA" id="ARBA00001947"/>
    </source>
</evidence>
<comment type="cofactor">
    <cofactor evidence="1">
        <name>Zn(2+)</name>
        <dbReference type="ChEBI" id="CHEBI:29105"/>
    </cofactor>
</comment>
<evidence type="ECO:0000313" key="5">
    <source>
        <dbReference type="EMBL" id="CAF4336466.1"/>
    </source>
</evidence>
<dbReference type="Proteomes" id="UP000663844">
    <property type="component" value="Unassembled WGS sequence"/>
</dbReference>
<gene>
    <name evidence="5" type="ORF">OXD698_LOCUS47986</name>
</gene>
<keyword evidence="2" id="KW-0479">Metal-binding</keyword>
<dbReference type="EMBL" id="CAJOAZ010019443">
    <property type="protein sequence ID" value="CAF4336466.1"/>
    <property type="molecule type" value="Genomic_DNA"/>
</dbReference>
<dbReference type="InterPro" id="IPR013785">
    <property type="entry name" value="Aldolase_TIM"/>
</dbReference>
<dbReference type="GO" id="GO:0006094">
    <property type="term" value="P:gluconeogenesis"/>
    <property type="evidence" value="ECO:0007669"/>
    <property type="project" value="TreeGrafter"/>
</dbReference>
<evidence type="ECO:0000313" key="6">
    <source>
        <dbReference type="Proteomes" id="UP000663844"/>
    </source>
</evidence>
<protein>
    <submittedName>
        <fullName evidence="5">Uncharacterized protein</fullName>
    </submittedName>
</protein>
<dbReference type="GO" id="GO:0005829">
    <property type="term" value="C:cytosol"/>
    <property type="evidence" value="ECO:0007669"/>
    <property type="project" value="TreeGrafter"/>
</dbReference>
<dbReference type="Gene3D" id="3.20.20.70">
    <property type="entry name" value="Aldolase class I"/>
    <property type="match status" value="1"/>
</dbReference>
<dbReference type="PANTHER" id="PTHR30559">
    <property type="entry name" value="FRUCTOSE-BISPHOSPHATE ALDOLASE CLASS 2"/>
    <property type="match status" value="1"/>
</dbReference>
<dbReference type="SUPFAM" id="SSF51569">
    <property type="entry name" value="Aldolase"/>
    <property type="match status" value="1"/>
</dbReference>
<evidence type="ECO:0000256" key="4">
    <source>
        <dbReference type="ARBA" id="ARBA00023239"/>
    </source>
</evidence>
<dbReference type="InterPro" id="IPR006411">
    <property type="entry name" value="Fruct_bisP_bact"/>
</dbReference>
<dbReference type="GO" id="GO:0008270">
    <property type="term" value="F:zinc ion binding"/>
    <property type="evidence" value="ECO:0007669"/>
    <property type="project" value="TreeGrafter"/>
</dbReference>
<proteinExistence type="predicted"/>
<dbReference type="PANTHER" id="PTHR30559:SF0">
    <property type="entry name" value="FRUCTOSE-BISPHOSPHATE ALDOLASE"/>
    <property type="match status" value="1"/>
</dbReference>
<organism evidence="5 6">
    <name type="scientific">Adineta steineri</name>
    <dbReference type="NCBI Taxonomy" id="433720"/>
    <lineage>
        <taxon>Eukaryota</taxon>
        <taxon>Metazoa</taxon>
        <taxon>Spiralia</taxon>
        <taxon>Gnathifera</taxon>
        <taxon>Rotifera</taxon>
        <taxon>Eurotatoria</taxon>
        <taxon>Bdelloidea</taxon>
        <taxon>Adinetida</taxon>
        <taxon>Adinetidae</taxon>
        <taxon>Adineta</taxon>
    </lineage>
</organism>
<evidence type="ECO:0000256" key="2">
    <source>
        <dbReference type="ARBA" id="ARBA00022723"/>
    </source>
</evidence>
<name>A0A820K596_9BILA</name>
<reference evidence="5" key="1">
    <citation type="submission" date="2021-02" db="EMBL/GenBank/DDBJ databases">
        <authorList>
            <person name="Nowell W R."/>
        </authorList>
    </citation>
    <scope>NUCLEOTIDE SEQUENCE</scope>
</reference>
<dbReference type="GO" id="GO:0006096">
    <property type="term" value="P:glycolytic process"/>
    <property type="evidence" value="ECO:0007669"/>
    <property type="project" value="InterPro"/>
</dbReference>
<dbReference type="AlphaFoldDB" id="A0A820K596"/>
<keyword evidence="3" id="KW-0862">Zinc</keyword>
<sequence length="72" mass="7957">MEIGIIYVEISRLYTQPEDILDIHHKLSTISPLFLIVAAFDNKSIFLAFHGGSSSTKDEIKAAVQNGVVKIL</sequence>
<keyword evidence="4" id="KW-0456">Lyase</keyword>
<dbReference type="GO" id="GO:0004332">
    <property type="term" value="F:fructose-bisphosphate aldolase activity"/>
    <property type="evidence" value="ECO:0007669"/>
    <property type="project" value="InterPro"/>
</dbReference>